<name>A0A0R3WDC7_TAEAS</name>
<evidence type="ECO:0000256" key="2">
    <source>
        <dbReference type="ARBA" id="ARBA00022857"/>
    </source>
</evidence>
<gene>
    <name evidence="4" type="ORF">TASK_LOCUS8765</name>
</gene>
<dbReference type="InterPro" id="IPR002347">
    <property type="entry name" value="SDR_fam"/>
</dbReference>
<keyword evidence="3" id="KW-0560">Oxidoreductase</keyword>
<evidence type="ECO:0000313" key="4">
    <source>
        <dbReference type="EMBL" id="VDK40983.1"/>
    </source>
</evidence>
<organism evidence="6">
    <name type="scientific">Taenia asiatica</name>
    <name type="common">Asian tapeworm</name>
    <dbReference type="NCBI Taxonomy" id="60517"/>
    <lineage>
        <taxon>Eukaryota</taxon>
        <taxon>Metazoa</taxon>
        <taxon>Spiralia</taxon>
        <taxon>Lophotrochozoa</taxon>
        <taxon>Platyhelminthes</taxon>
        <taxon>Cestoda</taxon>
        <taxon>Eucestoda</taxon>
        <taxon>Cyclophyllidea</taxon>
        <taxon>Taeniidae</taxon>
        <taxon>Taenia</taxon>
    </lineage>
</organism>
<dbReference type="OrthoDB" id="7289984at2759"/>
<accession>A0A0R3WDC7</accession>
<evidence type="ECO:0000313" key="6">
    <source>
        <dbReference type="WBParaSite" id="TASK_0000876401-mRNA-1"/>
    </source>
</evidence>
<dbReference type="SUPFAM" id="SSF51735">
    <property type="entry name" value="NAD(P)-binding Rossmann-fold domains"/>
    <property type="match status" value="1"/>
</dbReference>
<keyword evidence="2" id="KW-0521">NADP</keyword>
<dbReference type="GO" id="GO:0016491">
    <property type="term" value="F:oxidoreductase activity"/>
    <property type="evidence" value="ECO:0007669"/>
    <property type="project" value="UniProtKB-KW"/>
</dbReference>
<sequence length="100" mass="10903">MRVAIVTDANKGVGNGTVEPLARKNLPDNTEQKLGLEAVKALEEKGLIVRFHQIDITDADSQHKLAEFIKDKYPDGIDILVNNAGIAFKVGMHTVSHTDP</sequence>
<dbReference type="AlphaFoldDB" id="A0A0R3WDC7"/>
<dbReference type="WBParaSite" id="TASK_0000876401-mRNA-1">
    <property type="protein sequence ID" value="TASK_0000876401-mRNA-1"/>
    <property type="gene ID" value="TASK_0000876401"/>
</dbReference>
<proteinExistence type="inferred from homology"/>
<protein>
    <submittedName>
        <fullName evidence="6">Carbonyl reductase 1</fullName>
    </submittedName>
</protein>
<dbReference type="PRINTS" id="PR00081">
    <property type="entry name" value="GDHRDH"/>
</dbReference>
<reference evidence="4 5" key="2">
    <citation type="submission" date="2018-11" db="EMBL/GenBank/DDBJ databases">
        <authorList>
            <consortium name="Pathogen Informatics"/>
        </authorList>
    </citation>
    <scope>NUCLEOTIDE SEQUENCE [LARGE SCALE GENOMIC DNA]</scope>
</reference>
<evidence type="ECO:0000256" key="3">
    <source>
        <dbReference type="ARBA" id="ARBA00023002"/>
    </source>
</evidence>
<keyword evidence="5" id="KW-1185">Reference proteome</keyword>
<dbReference type="InterPro" id="IPR036291">
    <property type="entry name" value="NAD(P)-bd_dom_sf"/>
</dbReference>
<dbReference type="EMBL" id="UYRS01018884">
    <property type="protein sequence ID" value="VDK40983.1"/>
    <property type="molecule type" value="Genomic_DNA"/>
</dbReference>
<evidence type="ECO:0000256" key="1">
    <source>
        <dbReference type="ARBA" id="ARBA00006484"/>
    </source>
</evidence>
<dbReference type="PANTHER" id="PTHR43963">
    <property type="entry name" value="CARBONYL REDUCTASE 1-RELATED"/>
    <property type="match status" value="1"/>
</dbReference>
<evidence type="ECO:0000313" key="5">
    <source>
        <dbReference type="Proteomes" id="UP000282613"/>
    </source>
</evidence>
<dbReference type="STRING" id="60517.A0A0R3WDC7"/>
<dbReference type="Pfam" id="PF00106">
    <property type="entry name" value="adh_short"/>
    <property type="match status" value="1"/>
</dbReference>
<reference evidence="6" key="1">
    <citation type="submission" date="2017-02" db="UniProtKB">
        <authorList>
            <consortium name="WormBaseParasite"/>
        </authorList>
    </citation>
    <scope>IDENTIFICATION</scope>
</reference>
<comment type="similarity">
    <text evidence="1">Belongs to the short-chain dehydrogenases/reductases (SDR) family.</text>
</comment>
<dbReference type="Proteomes" id="UP000282613">
    <property type="component" value="Unassembled WGS sequence"/>
</dbReference>
<dbReference type="PANTHER" id="PTHR43963:SF6">
    <property type="entry name" value="CHAIN DEHYDROGENASE FAMILY PROTEIN, PUTATIVE (AFU_ORTHOLOGUE AFUA_3G15350)-RELATED"/>
    <property type="match status" value="1"/>
</dbReference>
<dbReference type="Gene3D" id="3.40.50.720">
    <property type="entry name" value="NAD(P)-binding Rossmann-like Domain"/>
    <property type="match status" value="1"/>
</dbReference>